<dbReference type="Pfam" id="PF05593">
    <property type="entry name" value="RHS_repeat"/>
    <property type="match status" value="4"/>
</dbReference>
<keyword evidence="12" id="KW-1185">Reference proteome</keyword>
<evidence type="ECO:0000256" key="6">
    <source>
        <dbReference type="ARBA" id="ARBA00023022"/>
    </source>
</evidence>
<dbReference type="InterPro" id="IPR006530">
    <property type="entry name" value="YD"/>
</dbReference>
<protein>
    <submittedName>
        <fullName evidence="11">RHS repeat-associated protein</fullName>
    </submittedName>
</protein>
<dbReference type="InterPro" id="IPR013783">
    <property type="entry name" value="Ig-like_fold"/>
</dbReference>
<keyword evidence="6" id="KW-0044">Antibiotic</keyword>
<sequence>MHRCLKHLRRGALLLFLGIFVWTSLLPAPVWAVEAVQTWAAQTDSSSDPVRDSTRGSILGTASPLAAMTATQPQKEEDSWWDRFWGFFESEEKKQERVAQERADQVLPRHDETPKGEKLPKAKKERELTDQRTENAKFFELSDGRVQAEIASGPVHYRDGKGKWQEIDTKINASDSEKGFAFANRKNAFHSYFGKKPDQLMKFKWGRYHLTMGMDGVKEKTLKPKVKADTITYPGVMDHTDLVYTVTSNSLKEEIVLHEVPEKAVYTFSLKMGGVEAEERKDGFIAFISKSSGEVVFTMPAPFMMDDQDDPESPHGKVWSDKVTQKVEKKGSNFTITVTADEKWLKAKDRKYPVIIDPTITIQPNPNQSQQTYILTGSGSNFNHNPYISVGTTNSQAVRGLLKFNIPGIEPGTRIDSATLSLYYDQIHTTNSQDVPLEVRGIKQDWTASEVNWNEAKSGVAWTEPGGTIDAGVAHNREIVDNEDSDKVSWVGSWPYSSNVSGYYGSNYQPNAKGNGSDTFTWKPFLTESGTYEVDVHYASAFDRASNAPYTVHHADGSTTKRVDQRTGGGEWQPIGKWKFDAGNTHRVVLSDDADGYVIADAIRLTKYAEATKKKNSNHEWHQYSVQNLVQRWVDDPQSNHGLMVKAQDESTMGQGGPRYMAGKRDDEHRIRPKLVITYGDPSVTLDDPSKVYGTGAELHWSEYDGEDFAEYQVHRSIWQNFTPSRSTLVAPVGKKGQVTYTDTTARPAPADQNGLSGDAYYYKIVVKTKDGTLLPSNEILTRLPKAGVVKEILRGAEADTTLSSSQPNTNLNRFGADDKPWLQVGHSNTYGATRPVLKFDLTGIPVNTNILRADLDLWAWLANGNPGEVEAYALTRGFVEEEATWNEAKAGTAWSSAGGDMGSTPLGSRTGLGNALRWHSWNTTDAVQDWVNGAADNHGFLLKRKTESNDGNNTLFLSSEAGDEQNAGGEDRLRPRMVIYYTDTPDQGTYYAPDTPSRMIPGDRYNIEVTLTNTTQFTWTAGSHQLSYHWMLPDGTDVTTGGNQLFTDLPDDVAPGETVTVTAEVRTPIQSDSGNKREAFVLLWDLYHSPSGLWLSEGETGIPTLSQNIIVEDPKSDQLGLEKFYQYVGKNTGAGSTVMNNLYAGNTVFSYNPIHNPGQGLASFVRFTYNSLDTSDSVLGYGWSLSATSLMRLGTPLDLHPIKIDEIEGRVRSGKITLTDGDGTSHEFEYDSDTGEFKTPPGVHLYLQLYDAGGTDRKWVMTRPDRTQFFFDDVGFLSAIRDKNGNEMLFTYEERRSQNKPTKFLQYITDPANRQSLTLEYYAKGDEGVGNNPHIIDKVKSITDIAGRTITFTYDDKGRLVEFVDGDGDEEAKTFQFAYNTQNTNKNTKLIQITDPRGNDTQLDYYEPGDPNKWKLQALTDRLDGVTQFDYEDIDGSQGSVIEATVTDAKERETLYRMNGFGNPERITNAKGETTELHWDADFNVDRLKEPNGAVTTWTYDGNGLPLTQTDAENNARPESERNSMTMEYEYSLNGYVADLVKKTSPEGRSHTFAYDAQGNLTTVTDPKGYETTYTYHGKGLLHEATDANGNPTVYGDPEAENNGFDPNGYPLTITDALGNTTETQYGDRGEVLAITDANEKTSTYTYDIFNRPLESKTPKDQDAGEYMETPAPVYDKNDNVVEETAPNGAKQTYTYDAADQLTSQVAPKDTATSPERKTTFAYDPVGNLKKQTEPLGNAGDGTTHTTTYAYDAIDQLTSVTNAKEEKISYDYDNVGNMVKVTEPKGNQTDAPDDFTHTYEYDLNHRVTKEIDAAGHAVQYQYDDDSNRTQVTDKEGTTTTVTYDERGLVSETKVPHKDGVDRITRYEYDKVGNQTKVITPRGTESGVDDAFTEETVYDELNRVKETIFPHDPSSSDPRHQAQEKTVYTYDVVGNVTKVSAPPSEGQSVRNDTVYTHFDNGWVKTSTDPWDIQASYDYNELGLQTKRTLTSAGGSTRTMGWAYYPDGKLKAKSDEGIPEDQPVVLVDNTDTQNTESEGNWPASTNVKGYHGINYQYNLKGTGEDTFTWNLNIPQDGDYTVYVKYARGNDRATDAPYTVHYDGGEETIPVNQKENGGQWNELGTYAFTEGNDASIVLTDEADGTVIADAVKLVRQVEGEPTRKNKQFEYTYDVNGHLVEMTDTSDEAAIDIYRVYYTELNQVEKVEEVKGSDTQRTTTFAYDANGNPVKRTHDGEIAEYAYDGRNLVEEVTHKESADDADPKVTTYTYTPNGQKKKETKANGNTVDYTYYLDGLFQHQVEKKSNGNLVNEHTLTYNANGHRTKDVLKLVDADGNTVNSTLTYEYDPRDRVTKYEKTGDNARTETYVHDANSNVVEQNVDGTQTTYSYDRNRLLSATVDGASVSYNYDPFGRLDTATSQGKQVEKYKYDGFDRIREYRKLEDDGSTTTTTKYTYDPLDRKVTQTDKVGTAKEKTTHFNYLGLMEDVISEEVADEITKSYQYTPWGERLSMVKHGEDGSKEDSFYGYNTRTDVEVLTDENGNTRATYGYTAYGENDSKAFTGVDKPDPNNPDQEIYNPYRYSAKRFDPATGQYDMGFRDYDPGINRFLTRDMYNGALADMSLGMDPWTMNRYAFTGGNPVSRVELDGHDSICAPPLSCNPDHIQDAEKREAYDKEREALRQEATEAIAPFADLTWLGIFADTMSLIGGKDFWTGESKPRSESAANLAMTPVKPFKAVGSVLGFGARGANRTDVKFQRWKKGDAIDKPLPDGGNPDWGTVQSRYWKNRWFESKNTGEFETENLRRMKEGNAPLDFNPRTGNMESRELHHVIPRRHGGDNSPLNLRELTPDWHAEVDPYRHVSGVSTTRGIR</sequence>
<reference evidence="11 12" key="1">
    <citation type="submission" date="2023-07" db="EMBL/GenBank/DDBJ databases">
        <title>Genomic Encyclopedia of Type Strains, Phase IV (KMG-IV): sequencing the most valuable type-strain genomes for metagenomic binning, comparative biology and taxonomic classification.</title>
        <authorList>
            <person name="Goeker M."/>
        </authorList>
    </citation>
    <scope>NUCLEOTIDE SEQUENCE [LARGE SCALE GENOMIC DNA]</scope>
    <source>
        <strain evidence="11 12">DSM 45903</strain>
    </source>
</reference>
<evidence type="ECO:0000256" key="8">
    <source>
        <dbReference type="SAM" id="MobiDB-lite"/>
    </source>
</evidence>
<dbReference type="Pfam" id="PF25275">
    <property type="entry name" value="Golvesin_C"/>
    <property type="match status" value="2"/>
</dbReference>
<dbReference type="CDD" id="cd00085">
    <property type="entry name" value="HNHc"/>
    <property type="match status" value="1"/>
</dbReference>
<keyword evidence="5" id="KW-0378">Hydrolase</keyword>
<feature type="region of interest" description="Disordered" evidence="8">
    <location>
        <begin position="1216"/>
        <end position="1235"/>
    </location>
</feature>
<dbReference type="InterPro" id="IPR050708">
    <property type="entry name" value="T6SS_VgrG/RHS"/>
</dbReference>
<evidence type="ECO:0000313" key="11">
    <source>
        <dbReference type="EMBL" id="MDR6227190.1"/>
    </source>
</evidence>
<dbReference type="PANTHER" id="PTHR32305">
    <property type="match status" value="1"/>
</dbReference>
<gene>
    <name evidence="11" type="ORF">JOE21_003205</name>
</gene>
<dbReference type="InterPro" id="IPR031325">
    <property type="entry name" value="RHS_repeat"/>
</dbReference>
<dbReference type="SUPFAM" id="SSF54060">
    <property type="entry name" value="His-Me finger endonucleases"/>
    <property type="match status" value="1"/>
</dbReference>
<dbReference type="InterPro" id="IPR010671">
    <property type="entry name" value="Disaggr-rel_dom"/>
</dbReference>
<evidence type="ECO:0000256" key="5">
    <source>
        <dbReference type="ARBA" id="ARBA00022801"/>
    </source>
</evidence>
<accession>A0ABU1IQZ5</accession>
<feature type="domain" description="Disaggregatase-related" evidence="9">
    <location>
        <begin position="382"/>
        <end position="468"/>
    </location>
</feature>
<comment type="similarity">
    <text evidence="1">Belongs to the colicin/pyosin nuclease family.</text>
</comment>
<dbReference type="InterPro" id="IPR033803">
    <property type="entry name" value="CBD-like_Golvesin-Xly"/>
</dbReference>
<keyword evidence="3" id="KW-0540">Nuclease</keyword>
<name>A0ABU1IQZ5_9BACL</name>
<feature type="domain" description="Golvesin/Xly CBD-like" evidence="10">
    <location>
        <begin position="479"/>
        <end position="607"/>
    </location>
</feature>
<feature type="region of interest" description="Disordered" evidence="8">
    <location>
        <begin position="42"/>
        <end position="74"/>
    </location>
</feature>
<evidence type="ECO:0000313" key="12">
    <source>
        <dbReference type="Proteomes" id="UP001185012"/>
    </source>
</evidence>
<feature type="region of interest" description="Disordered" evidence="8">
    <location>
        <begin position="2251"/>
        <end position="2278"/>
    </location>
</feature>
<dbReference type="Gene3D" id="2.60.40.10">
    <property type="entry name" value="Immunoglobulins"/>
    <property type="match status" value="1"/>
</dbReference>
<keyword evidence="4" id="KW-0255">Endonuclease</keyword>
<evidence type="ECO:0000256" key="7">
    <source>
        <dbReference type="ARBA" id="ARBA00023048"/>
    </source>
</evidence>
<keyword evidence="7" id="KW-0078">Bacteriocin</keyword>
<feature type="region of interest" description="Disordered" evidence="8">
    <location>
        <begin position="97"/>
        <end position="133"/>
    </location>
</feature>
<dbReference type="Gene3D" id="2.60.120.260">
    <property type="entry name" value="Galactose-binding domain-like"/>
    <property type="match status" value="1"/>
</dbReference>
<dbReference type="InterPro" id="IPR044925">
    <property type="entry name" value="His-Me_finger_sf"/>
</dbReference>
<feature type="compositionally biased region" description="Polar residues" evidence="8">
    <location>
        <begin position="1501"/>
        <end position="1514"/>
    </location>
</feature>
<evidence type="ECO:0000256" key="3">
    <source>
        <dbReference type="ARBA" id="ARBA00022722"/>
    </source>
</evidence>
<evidence type="ECO:0000256" key="1">
    <source>
        <dbReference type="ARBA" id="ARBA00006811"/>
    </source>
</evidence>
<dbReference type="EMBL" id="JAVDQG010000008">
    <property type="protein sequence ID" value="MDR6227190.1"/>
    <property type="molecule type" value="Genomic_DNA"/>
</dbReference>
<evidence type="ECO:0000259" key="9">
    <source>
        <dbReference type="Pfam" id="PF06848"/>
    </source>
</evidence>
<dbReference type="NCBIfam" id="NF033679">
    <property type="entry name" value="DNRLRE_dom"/>
    <property type="match status" value="2"/>
</dbReference>
<dbReference type="Pfam" id="PF06848">
    <property type="entry name" value="Disaggr_repeat"/>
    <property type="match status" value="2"/>
</dbReference>
<feature type="domain" description="Disaggregatase-related" evidence="9">
    <location>
        <begin position="818"/>
        <end position="966"/>
    </location>
</feature>
<dbReference type="InterPro" id="IPR022385">
    <property type="entry name" value="Rhs_assc_core"/>
</dbReference>
<dbReference type="RefSeq" id="WP_309868129.1">
    <property type="nucleotide sequence ID" value="NZ_JAVDQG010000008.1"/>
</dbReference>
<feature type="domain" description="Golvesin/Xly CBD-like" evidence="10">
    <location>
        <begin position="2024"/>
        <end position="2153"/>
    </location>
</feature>
<organism evidence="11 12">
    <name type="scientific">Desmospora profundinema</name>
    <dbReference type="NCBI Taxonomy" id="1571184"/>
    <lineage>
        <taxon>Bacteria</taxon>
        <taxon>Bacillati</taxon>
        <taxon>Bacillota</taxon>
        <taxon>Bacilli</taxon>
        <taxon>Bacillales</taxon>
        <taxon>Thermoactinomycetaceae</taxon>
        <taxon>Desmospora</taxon>
    </lineage>
</organism>
<comment type="caution">
    <text evidence="11">The sequence shown here is derived from an EMBL/GenBank/DDBJ whole genome shotgun (WGS) entry which is preliminary data.</text>
</comment>
<dbReference type="InterPro" id="IPR037146">
    <property type="entry name" value="Colicin/pyocin_DNase_dom_sf"/>
</dbReference>
<evidence type="ECO:0000256" key="4">
    <source>
        <dbReference type="ARBA" id="ARBA00022759"/>
    </source>
</evidence>
<dbReference type="CDD" id="cd14488">
    <property type="entry name" value="CBM6-CBM35-CBM36_like_2"/>
    <property type="match status" value="2"/>
</dbReference>
<dbReference type="PANTHER" id="PTHR32305:SF15">
    <property type="entry name" value="PROTEIN RHSA-RELATED"/>
    <property type="match status" value="1"/>
</dbReference>
<dbReference type="Gene3D" id="2.180.10.10">
    <property type="entry name" value="RHS repeat-associated core"/>
    <property type="match status" value="5"/>
</dbReference>
<dbReference type="NCBIfam" id="TIGR03696">
    <property type="entry name" value="Rhs_assc_core"/>
    <property type="match status" value="1"/>
</dbReference>
<evidence type="ECO:0000256" key="2">
    <source>
        <dbReference type="ARBA" id="ARBA00022529"/>
    </source>
</evidence>
<dbReference type="Gene3D" id="2.60.120.970">
    <property type="match status" value="2"/>
</dbReference>
<dbReference type="Proteomes" id="UP001185012">
    <property type="component" value="Unassembled WGS sequence"/>
</dbReference>
<dbReference type="NCBIfam" id="TIGR01643">
    <property type="entry name" value="YD_repeat_2x"/>
    <property type="match status" value="6"/>
</dbReference>
<evidence type="ECO:0000259" key="10">
    <source>
        <dbReference type="Pfam" id="PF25275"/>
    </source>
</evidence>
<dbReference type="InterPro" id="IPR003615">
    <property type="entry name" value="HNH_nuc"/>
</dbReference>
<proteinExistence type="inferred from homology"/>
<dbReference type="Gene3D" id="3.90.540.10">
    <property type="entry name" value="Colicin/pyocin, DNase domain"/>
    <property type="match status" value="1"/>
</dbReference>
<keyword evidence="2" id="KW-0929">Antimicrobial</keyword>
<feature type="compositionally biased region" description="Basic and acidic residues" evidence="8">
    <location>
        <begin position="2251"/>
        <end position="2260"/>
    </location>
</feature>
<feature type="region of interest" description="Disordered" evidence="8">
    <location>
        <begin position="1501"/>
        <end position="1522"/>
    </location>
</feature>